<keyword evidence="6" id="KW-0560">Oxidoreductase</keyword>
<evidence type="ECO:0000313" key="6">
    <source>
        <dbReference type="EMBL" id="RWX51176.1"/>
    </source>
</evidence>
<keyword evidence="2" id="KW-0863">Zinc-finger</keyword>
<keyword evidence="7" id="KW-1185">Reference proteome</keyword>
<dbReference type="Gene3D" id="3.30.1330.130">
    <property type="match status" value="1"/>
</dbReference>
<proteinExistence type="predicted"/>
<dbReference type="AlphaFoldDB" id="A0A444JDL4"/>
<feature type="domain" description="Formylmethanofuran dehydrogenase subunit E" evidence="5">
    <location>
        <begin position="81"/>
        <end position="192"/>
    </location>
</feature>
<accession>A0A444JDL4</accession>
<evidence type="ECO:0000259" key="4">
    <source>
        <dbReference type="Pfam" id="PF01258"/>
    </source>
</evidence>
<name>A0A444JDL4_9BACT</name>
<dbReference type="PANTHER" id="PTHR39418">
    <property type="entry name" value="DEHYDROGENASE-RELATED"/>
    <property type="match status" value="1"/>
</dbReference>
<feature type="domain" description="Zinc finger DksA/TraR C4-type" evidence="4">
    <location>
        <begin position="207"/>
        <end position="237"/>
    </location>
</feature>
<dbReference type="Pfam" id="PF01258">
    <property type="entry name" value="zf-dskA_traR"/>
    <property type="match status" value="1"/>
</dbReference>
<keyword evidence="3" id="KW-0862">Zinc</keyword>
<dbReference type="EMBL" id="MTKS01000193">
    <property type="protein sequence ID" value="RWX51176.1"/>
    <property type="molecule type" value="Genomic_DNA"/>
</dbReference>
<keyword evidence="1" id="KW-0479">Metal-binding</keyword>
<evidence type="ECO:0000313" key="7">
    <source>
        <dbReference type="Proteomes" id="UP000288892"/>
    </source>
</evidence>
<evidence type="ECO:0000259" key="5">
    <source>
        <dbReference type="Pfam" id="PF02663"/>
    </source>
</evidence>
<evidence type="ECO:0000256" key="3">
    <source>
        <dbReference type="ARBA" id="ARBA00022833"/>
    </source>
</evidence>
<sequence>MKQGADLYLTKPLVPMKLLKAVAGFIAKHLLLRYEREERRQLRKAAVMMNSKPVPALPRSGTNGEKMEEALQKDWEKCIDFHGHQCPGLAIGFRVAFAARKRLEITSAADEELVCVTENDACGIDAIQFLLSCTLGKGNLIYRDRGKQAFSFFLREQGKKLRIRLIRPFNKETGDRNAYQQEILTLPDEEIFSFSEPAYDLPVKARIFKTVTCEQCGETTAEAKIRLHDGKKLCLDCTPEYLRRW</sequence>
<dbReference type="GO" id="GO:0018493">
    <property type="term" value="F:formylmethanofuran dehydrogenase activity"/>
    <property type="evidence" value="ECO:0007669"/>
    <property type="project" value="UniProtKB-EC"/>
</dbReference>
<protein>
    <submittedName>
        <fullName evidence="6">Formylmethanofuran dehydrogenase subunit E</fullName>
        <ecNumber evidence="6">1.2.7.12</ecNumber>
    </submittedName>
</protein>
<dbReference type="InterPro" id="IPR053194">
    <property type="entry name" value="tRNA_methyltr_O"/>
</dbReference>
<organism evidence="6 7">
    <name type="scientific">Candidatus Electrothrix marina</name>
    <dbReference type="NCBI Taxonomy" id="1859130"/>
    <lineage>
        <taxon>Bacteria</taxon>
        <taxon>Pseudomonadati</taxon>
        <taxon>Thermodesulfobacteriota</taxon>
        <taxon>Desulfobulbia</taxon>
        <taxon>Desulfobulbales</taxon>
        <taxon>Desulfobulbaceae</taxon>
        <taxon>Candidatus Electrothrix</taxon>
    </lineage>
</organism>
<comment type="caution">
    <text evidence="6">The sequence shown here is derived from an EMBL/GenBank/DDBJ whole genome shotgun (WGS) entry which is preliminary data.</text>
</comment>
<evidence type="ECO:0000256" key="1">
    <source>
        <dbReference type="ARBA" id="ARBA00022723"/>
    </source>
</evidence>
<dbReference type="InterPro" id="IPR003814">
    <property type="entry name" value="FmdEsu_dom"/>
</dbReference>
<reference evidence="6 7" key="1">
    <citation type="submission" date="2017-01" db="EMBL/GenBank/DDBJ databases">
        <title>The cable genome- insights into the physiology and evolution of filamentous bacteria capable of sulfide oxidation via long distance electron transfer.</title>
        <authorList>
            <person name="Schreiber L."/>
            <person name="Bjerg J.T."/>
            <person name="Boggild A."/>
            <person name="Van De Vossenberg J."/>
            <person name="Meysman F."/>
            <person name="Nielsen L.P."/>
            <person name="Schramm A."/>
            <person name="Kjeldsen K.U."/>
        </authorList>
    </citation>
    <scope>NUCLEOTIDE SEQUENCE [LARGE SCALE GENOMIC DNA]</scope>
    <source>
        <strain evidence="6">A5</strain>
    </source>
</reference>
<dbReference type="InterPro" id="IPR000962">
    <property type="entry name" value="Znf_DskA_TraR"/>
</dbReference>
<dbReference type="Pfam" id="PF02663">
    <property type="entry name" value="FmdE"/>
    <property type="match status" value="1"/>
</dbReference>
<gene>
    <name evidence="6" type="ORF">VU01_11933</name>
</gene>
<dbReference type="EC" id="1.2.7.12" evidence="6"/>
<dbReference type="GO" id="GO:0008270">
    <property type="term" value="F:zinc ion binding"/>
    <property type="evidence" value="ECO:0007669"/>
    <property type="project" value="UniProtKB-KW"/>
</dbReference>
<dbReference type="Proteomes" id="UP000288892">
    <property type="component" value="Unassembled WGS sequence"/>
</dbReference>
<dbReference type="SUPFAM" id="SSF143555">
    <property type="entry name" value="FwdE-like"/>
    <property type="match status" value="1"/>
</dbReference>
<dbReference type="PANTHER" id="PTHR39418:SF1">
    <property type="entry name" value="DEHYDROGENASE"/>
    <property type="match status" value="1"/>
</dbReference>
<evidence type="ECO:0000256" key="2">
    <source>
        <dbReference type="ARBA" id="ARBA00022771"/>
    </source>
</evidence>